<gene>
    <name evidence="1" type="ORF">POPTR_011G164150v4</name>
</gene>
<proteinExistence type="predicted"/>
<reference evidence="1 2" key="1">
    <citation type="journal article" date="2006" name="Science">
        <title>The genome of black cottonwood, Populus trichocarpa (Torr. &amp; Gray).</title>
        <authorList>
            <person name="Tuskan G.A."/>
            <person name="Difazio S."/>
            <person name="Jansson S."/>
            <person name="Bohlmann J."/>
            <person name="Grigoriev I."/>
            <person name="Hellsten U."/>
            <person name="Putnam N."/>
            <person name="Ralph S."/>
            <person name="Rombauts S."/>
            <person name="Salamov A."/>
            <person name="Schein J."/>
            <person name="Sterck L."/>
            <person name="Aerts A."/>
            <person name="Bhalerao R.R."/>
            <person name="Bhalerao R.P."/>
            <person name="Blaudez D."/>
            <person name="Boerjan W."/>
            <person name="Brun A."/>
            <person name="Brunner A."/>
            <person name="Busov V."/>
            <person name="Campbell M."/>
            <person name="Carlson J."/>
            <person name="Chalot M."/>
            <person name="Chapman J."/>
            <person name="Chen G.L."/>
            <person name="Cooper D."/>
            <person name="Coutinho P.M."/>
            <person name="Couturier J."/>
            <person name="Covert S."/>
            <person name="Cronk Q."/>
            <person name="Cunningham R."/>
            <person name="Davis J."/>
            <person name="Degroeve S."/>
            <person name="Dejardin A."/>
            <person name="Depamphilis C."/>
            <person name="Detter J."/>
            <person name="Dirks B."/>
            <person name="Dubchak I."/>
            <person name="Duplessis S."/>
            <person name="Ehlting J."/>
            <person name="Ellis B."/>
            <person name="Gendler K."/>
            <person name="Goodstein D."/>
            <person name="Gribskov M."/>
            <person name="Grimwood J."/>
            <person name="Groover A."/>
            <person name="Gunter L."/>
            <person name="Hamberger B."/>
            <person name="Heinze B."/>
            <person name="Helariutta Y."/>
            <person name="Henrissat B."/>
            <person name="Holligan D."/>
            <person name="Holt R."/>
            <person name="Huang W."/>
            <person name="Islam-Faridi N."/>
            <person name="Jones S."/>
            <person name="Jones-Rhoades M."/>
            <person name="Jorgensen R."/>
            <person name="Joshi C."/>
            <person name="Kangasjarvi J."/>
            <person name="Karlsson J."/>
            <person name="Kelleher C."/>
            <person name="Kirkpatrick R."/>
            <person name="Kirst M."/>
            <person name="Kohler A."/>
            <person name="Kalluri U."/>
            <person name="Larimer F."/>
            <person name="Leebens-Mack J."/>
            <person name="Leple J.C."/>
            <person name="Locascio P."/>
            <person name="Lou Y."/>
            <person name="Lucas S."/>
            <person name="Martin F."/>
            <person name="Montanini B."/>
            <person name="Napoli C."/>
            <person name="Nelson D.R."/>
            <person name="Nelson C."/>
            <person name="Nieminen K."/>
            <person name="Nilsson O."/>
            <person name="Pereda V."/>
            <person name="Peter G."/>
            <person name="Philippe R."/>
            <person name="Pilate G."/>
            <person name="Poliakov A."/>
            <person name="Razumovskaya J."/>
            <person name="Richardson P."/>
            <person name="Rinaldi C."/>
            <person name="Ritland K."/>
            <person name="Rouze P."/>
            <person name="Ryaboy D."/>
            <person name="Schmutz J."/>
            <person name="Schrader J."/>
            <person name="Segerman B."/>
            <person name="Shin H."/>
            <person name="Siddiqui A."/>
            <person name="Sterky F."/>
            <person name="Terry A."/>
            <person name="Tsai C.J."/>
            <person name="Uberbacher E."/>
            <person name="Unneberg P."/>
            <person name="Vahala J."/>
            <person name="Wall K."/>
            <person name="Wessler S."/>
            <person name="Yang G."/>
            <person name="Yin T."/>
            <person name="Douglas C."/>
            <person name="Marra M."/>
            <person name="Sandberg G."/>
            <person name="Van de Peer Y."/>
            <person name="Rokhsar D."/>
        </authorList>
    </citation>
    <scope>NUCLEOTIDE SEQUENCE [LARGE SCALE GENOMIC DNA]</scope>
    <source>
        <strain evidence="2">cv. Nisqually</strain>
    </source>
</reference>
<keyword evidence="2" id="KW-1185">Reference proteome</keyword>
<accession>A0ACC0S9H8</accession>
<evidence type="ECO:0000313" key="2">
    <source>
        <dbReference type="Proteomes" id="UP000006729"/>
    </source>
</evidence>
<protein>
    <submittedName>
        <fullName evidence="1">Uncharacterized protein</fullName>
    </submittedName>
</protein>
<organism evidence="1 2">
    <name type="scientific">Populus trichocarpa</name>
    <name type="common">Western balsam poplar</name>
    <name type="synonym">Populus balsamifera subsp. trichocarpa</name>
    <dbReference type="NCBI Taxonomy" id="3694"/>
    <lineage>
        <taxon>Eukaryota</taxon>
        <taxon>Viridiplantae</taxon>
        <taxon>Streptophyta</taxon>
        <taxon>Embryophyta</taxon>
        <taxon>Tracheophyta</taxon>
        <taxon>Spermatophyta</taxon>
        <taxon>Magnoliopsida</taxon>
        <taxon>eudicotyledons</taxon>
        <taxon>Gunneridae</taxon>
        <taxon>Pentapetalae</taxon>
        <taxon>rosids</taxon>
        <taxon>fabids</taxon>
        <taxon>Malpighiales</taxon>
        <taxon>Salicaceae</taxon>
        <taxon>Saliceae</taxon>
        <taxon>Populus</taxon>
    </lineage>
</organism>
<dbReference type="Proteomes" id="UP000006729">
    <property type="component" value="Chromosome 11"/>
</dbReference>
<dbReference type="EMBL" id="CM009300">
    <property type="protein sequence ID" value="KAI9386195.1"/>
    <property type="molecule type" value="Genomic_DNA"/>
</dbReference>
<evidence type="ECO:0000313" key="1">
    <source>
        <dbReference type="EMBL" id="KAI9386195.1"/>
    </source>
</evidence>
<name>A0ACC0S9H8_POPTR</name>
<sequence length="125" mass="13671">MIYQALHQGLQHPLKRIFPSATVIEYFNVITSSPLFQESTHPGVASALCSSLGTTPYFSVSLPLLVSRVQVALPFNHGDSPLKVDPSLSSYSEYYNVITELTTLTRVNLFLEPAHALCSFIAVAS</sequence>
<comment type="caution">
    <text evidence="1">The sequence shown here is derived from an EMBL/GenBank/DDBJ whole genome shotgun (WGS) entry which is preliminary data.</text>
</comment>